<proteinExistence type="predicted"/>
<dbReference type="EMBL" id="CP122537">
    <property type="protein sequence ID" value="WGH79856.1"/>
    <property type="molecule type" value="Genomic_DNA"/>
</dbReference>
<dbReference type="RefSeq" id="WP_279966838.1">
    <property type="nucleotide sequence ID" value="NZ_CP122537.1"/>
</dbReference>
<dbReference type="Proteomes" id="UP001243420">
    <property type="component" value="Chromosome"/>
</dbReference>
<protein>
    <recommendedName>
        <fullName evidence="4">Lipoprotein</fullName>
    </recommendedName>
</protein>
<reference evidence="2 3" key="1">
    <citation type="submission" date="2023-04" db="EMBL/GenBank/DDBJ databases">
        <title>Jannaschia ovalis sp. nov., a marine bacterium isolated from sea tidal flat.</title>
        <authorList>
            <person name="Kwon D.Y."/>
            <person name="Kim J.-J."/>
        </authorList>
    </citation>
    <scope>NUCLEOTIDE SEQUENCE [LARGE SCALE GENOMIC DNA]</scope>
    <source>
        <strain evidence="2 3">GRR-S6-38</strain>
    </source>
</reference>
<feature type="chain" id="PRO_5047038000" description="Lipoprotein" evidence="1">
    <location>
        <begin position="25"/>
        <end position="46"/>
    </location>
</feature>
<keyword evidence="1" id="KW-0732">Signal</keyword>
<gene>
    <name evidence="2" type="ORF">P8627_06230</name>
</gene>
<keyword evidence="3" id="KW-1185">Reference proteome</keyword>
<evidence type="ECO:0000313" key="2">
    <source>
        <dbReference type="EMBL" id="WGH79856.1"/>
    </source>
</evidence>
<evidence type="ECO:0000256" key="1">
    <source>
        <dbReference type="SAM" id="SignalP"/>
    </source>
</evidence>
<sequence length="46" mass="4490">MTRKTLTLLALLAFAPLASGCAAVAIGAGGAIVADTIAEEEGGNLF</sequence>
<evidence type="ECO:0008006" key="4">
    <source>
        <dbReference type="Google" id="ProtNLM"/>
    </source>
</evidence>
<name>A0ABY8LEX7_9RHOB</name>
<organism evidence="2 3">
    <name type="scientific">Jannaschia ovalis</name>
    <dbReference type="NCBI Taxonomy" id="3038773"/>
    <lineage>
        <taxon>Bacteria</taxon>
        <taxon>Pseudomonadati</taxon>
        <taxon>Pseudomonadota</taxon>
        <taxon>Alphaproteobacteria</taxon>
        <taxon>Rhodobacterales</taxon>
        <taxon>Roseobacteraceae</taxon>
        <taxon>Jannaschia</taxon>
    </lineage>
</organism>
<evidence type="ECO:0000313" key="3">
    <source>
        <dbReference type="Proteomes" id="UP001243420"/>
    </source>
</evidence>
<feature type="signal peptide" evidence="1">
    <location>
        <begin position="1"/>
        <end position="24"/>
    </location>
</feature>
<dbReference type="PROSITE" id="PS51257">
    <property type="entry name" value="PROKAR_LIPOPROTEIN"/>
    <property type="match status" value="1"/>
</dbReference>
<accession>A0ABY8LEX7</accession>